<evidence type="ECO:0000256" key="1">
    <source>
        <dbReference type="SAM" id="MobiDB-lite"/>
    </source>
</evidence>
<feature type="compositionally biased region" description="Basic residues" evidence="1">
    <location>
        <begin position="264"/>
        <end position="275"/>
    </location>
</feature>
<organism evidence="3 4">
    <name type="scientific">Clonostachys rhizophaga</name>
    <dbReference type="NCBI Taxonomy" id="160324"/>
    <lineage>
        <taxon>Eukaryota</taxon>
        <taxon>Fungi</taxon>
        <taxon>Dikarya</taxon>
        <taxon>Ascomycota</taxon>
        <taxon>Pezizomycotina</taxon>
        <taxon>Sordariomycetes</taxon>
        <taxon>Hypocreomycetidae</taxon>
        <taxon>Hypocreales</taxon>
        <taxon>Bionectriaceae</taxon>
        <taxon>Clonostachys</taxon>
    </lineage>
</organism>
<feature type="chain" id="PRO_5040416877" evidence="2">
    <location>
        <begin position="24"/>
        <end position="275"/>
    </location>
</feature>
<feature type="compositionally biased region" description="Basic residues" evidence="1">
    <location>
        <begin position="83"/>
        <end position="93"/>
    </location>
</feature>
<feature type="compositionally biased region" description="Basic residues" evidence="1">
    <location>
        <begin position="169"/>
        <end position="178"/>
    </location>
</feature>
<accession>A0A9N9V8Z9</accession>
<feature type="region of interest" description="Disordered" evidence="1">
    <location>
        <begin position="70"/>
        <end position="275"/>
    </location>
</feature>
<feature type="compositionally biased region" description="Basic residues" evidence="1">
    <location>
        <begin position="143"/>
        <end position="155"/>
    </location>
</feature>
<dbReference type="EMBL" id="CABFNQ020000532">
    <property type="protein sequence ID" value="CAH0018237.1"/>
    <property type="molecule type" value="Genomic_DNA"/>
</dbReference>
<comment type="caution">
    <text evidence="3">The sequence shown here is derived from an EMBL/GenBank/DDBJ whole genome shotgun (WGS) entry which is preliminary data.</text>
</comment>
<name>A0A9N9V8Z9_9HYPO</name>
<dbReference type="AlphaFoldDB" id="A0A9N9V8Z9"/>
<dbReference type="Proteomes" id="UP000696573">
    <property type="component" value="Unassembled WGS sequence"/>
</dbReference>
<feature type="signal peptide" evidence="2">
    <location>
        <begin position="1"/>
        <end position="23"/>
    </location>
</feature>
<proteinExistence type="predicted"/>
<feature type="compositionally biased region" description="Polar residues" evidence="1">
    <location>
        <begin position="185"/>
        <end position="199"/>
    </location>
</feature>
<protein>
    <submittedName>
        <fullName evidence="3">Uncharacterized protein</fullName>
    </submittedName>
</protein>
<dbReference type="OrthoDB" id="5153116at2759"/>
<evidence type="ECO:0000313" key="4">
    <source>
        <dbReference type="Proteomes" id="UP000696573"/>
    </source>
</evidence>
<gene>
    <name evidence="3" type="ORF">CRHIZ90672A_00006622</name>
</gene>
<keyword evidence="2" id="KW-0732">Signal</keyword>
<evidence type="ECO:0000256" key="2">
    <source>
        <dbReference type="SAM" id="SignalP"/>
    </source>
</evidence>
<sequence>MSFPKPILLAATLLLSVVSRTVAAPVPSLDLFPRGTGEIGDFLETRGEDVYLRFREAGEESNIGEITKPKFPMKSKTTITKTKSPRKPTRARKLKESNIWTKKVSGKLGAKNAAASKVAAHKAKGSRKSTFEKYATGADSKKTKSRSGQSRHRGPERKGNAGDRNQGPPRRRMRKRNDKPRPVSPQGSNPPSGHSSRVSAESDRSKTPNPPPRPQTPRPQTPSTRPPSNTAPKPPLNLNKPLPPTPTNRSPSPGPANRIQNAIKKVKSFIKPKRG</sequence>
<feature type="compositionally biased region" description="Low complexity" evidence="1">
    <location>
        <begin position="221"/>
        <end position="240"/>
    </location>
</feature>
<keyword evidence="4" id="KW-1185">Reference proteome</keyword>
<feature type="compositionally biased region" description="Pro residues" evidence="1">
    <location>
        <begin position="208"/>
        <end position="220"/>
    </location>
</feature>
<evidence type="ECO:0000313" key="3">
    <source>
        <dbReference type="EMBL" id="CAH0018237.1"/>
    </source>
</evidence>
<reference evidence="3" key="1">
    <citation type="submission" date="2021-10" db="EMBL/GenBank/DDBJ databases">
        <authorList>
            <person name="Piombo E."/>
        </authorList>
    </citation>
    <scope>NUCLEOTIDE SEQUENCE</scope>
</reference>